<sequence>DVPARVRLIEGTPLCFAPVVLLLLPGATESLLSTLRVAFRRHIIGLGRGNLYSSLAAQNGKEKVNMQKFLKLSNAFNMLQEKRAIDKFVNWRKVKQGMNRR</sequence>
<reference evidence="1" key="1">
    <citation type="submission" date="2021-02" db="EMBL/GenBank/DDBJ databases">
        <authorList>
            <person name="Dougan E. K."/>
            <person name="Rhodes N."/>
            <person name="Thang M."/>
            <person name="Chan C."/>
        </authorList>
    </citation>
    <scope>NUCLEOTIDE SEQUENCE</scope>
</reference>
<gene>
    <name evidence="1" type="ORF">SPIL2461_LOCUS5801</name>
</gene>
<protein>
    <submittedName>
        <fullName evidence="1">Uncharacterized protein</fullName>
    </submittedName>
</protein>
<dbReference type="AlphaFoldDB" id="A0A812MJ09"/>
<evidence type="ECO:0000313" key="1">
    <source>
        <dbReference type="EMBL" id="CAE7267357.1"/>
    </source>
</evidence>
<keyword evidence="2" id="KW-1185">Reference proteome</keyword>
<comment type="caution">
    <text evidence="1">The sequence shown here is derived from an EMBL/GenBank/DDBJ whole genome shotgun (WGS) entry which is preliminary data.</text>
</comment>
<accession>A0A812MJ09</accession>
<dbReference type="Proteomes" id="UP000649617">
    <property type="component" value="Unassembled WGS sequence"/>
</dbReference>
<feature type="non-terminal residue" evidence="1">
    <location>
        <position position="1"/>
    </location>
</feature>
<name>A0A812MJ09_SYMPI</name>
<dbReference type="EMBL" id="CAJNIZ010008435">
    <property type="protein sequence ID" value="CAE7267357.1"/>
    <property type="molecule type" value="Genomic_DNA"/>
</dbReference>
<organism evidence="1 2">
    <name type="scientific">Symbiodinium pilosum</name>
    <name type="common">Dinoflagellate</name>
    <dbReference type="NCBI Taxonomy" id="2952"/>
    <lineage>
        <taxon>Eukaryota</taxon>
        <taxon>Sar</taxon>
        <taxon>Alveolata</taxon>
        <taxon>Dinophyceae</taxon>
        <taxon>Suessiales</taxon>
        <taxon>Symbiodiniaceae</taxon>
        <taxon>Symbiodinium</taxon>
    </lineage>
</organism>
<proteinExistence type="predicted"/>
<evidence type="ECO:0000313" key="2">
    <source>
        <dbReference type="Proteomes" id="UP000649617"/>
    </source>
</evidence>